<dbReference type="Gene3D" id="2.130.10.10">
    <property type="entry name" value="YVTN repeat-like/Quinoprotein amine dehydrogenase"/>
    <property type="match status" value="1"/>
</dbReference>
<keyword evidence="2" id="KW-0833">Ubl conjugation pathway</keyword>
<keyword evidence="5" id="KW-1185">Reference proteome</keyword>
<dbReference type="InterPro" id="IPR001680">
    <property type="entry name" value="WD40_rpt"/>
</dbReference>
<dbReference type="Proteomes" id="UP000694620">
    <property type="component" value="Chromosome 18"/>
</dbReference>
<dbReference type="Pfam" id="PF00400">
    <property type="entry name" value="WD40"/>
    <property type="match status" value="1"/>
</dbReference>
<sequence length="497" mass="55300">MLSGLTLSPSFRKDSLMCKVSFCCGMESKCGDATFLTMDALLHIFSYLEAEDLLRVSFVNKFWNEAAQTEWLWRNMCLQRWTFCNPSLLKPGMQTWRNYYLHRSKLEKHMISGRSSTDYTCKTLRGHDGQILDLVCYSEGSNQSDPINGKSIVCTTSTDSTLRAWDIKQGIQLWSSPVQNAPFKKIAADHQKDLIISLDSKGTVKTWQVLTGKEVSSVSTCLTLCTLSVFSIQDQSYLIAGADCGVLRTFTVPELSQVSHVEAFPGEQIHFVLVSPDKQWIITGVKANHNLCAKVYLKDDLSNPSNDCPPLSSSLPVPGCEEACFLPCEAARVLMAHCSPDRSALSFSTFDIKSKKNKRGMEIAVEQVGHFQPQLNSVSGIILEARGSDTIVFAQGQVLWVYTITGEQIGRFQDHNEPITALCVDSFRVVTASSDLSLRVLTWKKEKGLTLVGRYHLLGGSHTTHRGLSHVVCDYANIVTSAVGRNHKDILKVYSFQ</sequence>
<dbReference type="PANTHER" id="PTHR46550:SF2">
    <property type="entry name" value="EXPRESSED SEQUENCE C85627-RELATED"/>
    <property type="match status" value="1"/>
</dbReference>
<gene>
    <name evidence="4" type="primary">fbxw12</name>
</gene>
<dbReference type="InterPro" id="IPR001810">
    <property type="entry name" value="F-box_dom"/>
</dbReference>
<dbReference type="PROSITE" id="PS50181">
    <property type="entry name" value="FBOX"/>
    <property type="match status" value="1"/>
</dbReference>
<comment type="pathway">
    <text evidence="1">Protein modification; protein ubiquitination.</text>
</comment>
<dbReference type="Ensembl" id="ENSECRT00000032093.1">
    <property type="protein sequence ID" value="ENSECRP00000031426.1"/>
    <property type="gene ID" value="ENSECRG00000021298.1"/>
</dbReference>
<name>A0A8C4TJM2_ERPCA</name>
<dbReference type="GeneTree" id="ENSGT00940000162955"/>
<reference evidence="4" key="2">
    <citation type="submission" date="2025-08" db="UniProtKB">
        <authorList>
            <consortium name="Ensembl"/>
        </authorList>
    </citation>
    <scope>IDENTIFICATION</scope>
</reference>
<dbReference type="InterPro" id="IPR052121">
    <property type="entry name" value="F-box_SCF_Substrate_Recog"/>
</dbReference>
<reference evidence="4" key="3">
    <citation type="submission" date="2025-09" db="UniProtKB">
        <authorList>
            <consortium name="Ensembl"/>
        </authorList>
    </citation>
    <scope>IDENTIFICATION</scope>
</reference>
<dbReference type="Gene3D" id="1.20.1280.50">
    <property type="match status" value="1"/>
</dbReference>
<dbReference type="SUPFAM" id="SSF81383">
    <property type="entry name" value="F-box domain"/>
    <property type="match status" value="1"/>
</dbReference>
<dbReference type="InterPro" id="IPR015943">
    <property type="entry name" value="WD40/YVTN_repeat-like_dom_sf"/>
</dbReference>
<dbReference type="Pfam" id="PF12937">
    <property type="entry name" value="F-box-like"/>
    <property type="match status" value="1"/>
</dbReference>
<evidence type="ECO:0000256" key="1">
    <source>
        <dbReference type="ARBA" id="ARBA00004906"/>
    </source>
</evidence>
<dbReference type="SMART" id="SM00256">
    <property type="entry name" value="FBOX"/>
    <property type="match status" value="1"/>
</dbReference>
<dbReference type="GO" id="GO:0005737">
    <property type="term" value="C:cytoplasm"/>
    <property type="evidence" value="ECO:0007669"/>
    <property type="project" value="TreeGrafter"/>
</dbReference>
<proteinExistence type="predicted"/>
<dbReference type="PANTHER" id="PTHR46550">
    <property type="entry name" value="F-BOX ONLY PROTEIN 3"/>
    <property type="match status" value="1"/>
</dbReference>
<evidence type="ECO:0000256" key="2">
    <source>
        <dbReference type="ARBA" id="ARBA00022786"/>
    </source>
</evidence>
<evidence type="ECO:0000313" key="5">
    <source>
        <dbReference type="Proteomes" id="UP000694620"/>
    </source>
</evidence>
<dbReference type="InterPro" id="IPR036047">
    <property type="entry name" value="F-box-like_dom_sf"/>
</dbReference>
<organism evidence="4 5">
    <name type="scientific">Erpetoichthys calabaricus</name>
    <name type="common">Rope fish</name>
    <name type="synonym">Calamoichthys calabaricus</name>
    <dbReference type="NCBI Taxonomy" id="27687"/>
    <lineage>
        <taxon>Eukaryota</taxon>
        <taxon>Metazoa</taxon>
        <taxon>Chordata</taxon>
        <taxon>Craniata</taxon>
        <taxon>Vertebrata</taxon>
        <taxon>Euteleostomi</taxon>
        <taxon>Actinopterygii</taxon>
        <taxon>Polypteriformes</taxon>
        <taxon>Polypteridae</taxon>
        <taxon>Erpetoichthys</taxon>
    </lineage>
</organism>
<feature type="domain" description="F-box" evidence="3">
    <location>
        <begin position="30"/>
        <end position="76"/>
    </location>
</feature>
<dbReference type="SUPFAM" id="SSF50978">
    <property type="entry name" value="WD40 repeat-like"/>
    <property type="match status" value="1"/>
</dbReference>
<dbReference type="SMART" id="SM00320">
    <property type="entry name" value="WD40"/>
    <property type="match status" value="3"/>
</dbReference>
<accession>A0A8C4TJM2</accession>
<dbReference type="InterPro" id="IPR036322">
    <property type="entry name" value="WD40_repeat_dom_sf"/>
</dbReference>
<evidence type="ECO:0000313" key="4">
    <source>
        <dbReference type="Ensembl" id="ENSECRP00000031426.1"/>
    </source>
</evidence>
<reference evidence="4" key="1">
    <citation type="submission" date="2021-06" db="EMBL/GenBank/DDBJ databases">
        <authorList>
            <consortium name="Wellcome Sanger Institute Data Sharing"/>
        </authorList>
    </citation>
    <scope>NUCLEOTIDE SEQUENCE [LARGE SCALE GENOMIC DNA]</scope>
</reference>
<evidence type="ECO:0000259" key="3">
    <source>
        <dbReference type="PROSITE" id="PS50181"/>
    </source>
</evidence>
<protein>
    <recommendedName>
        <fullName evidence="3">F-box domain-containing protein</fullName>
    </recommendedName>
</protein>
<dbReference type="AlphaFoldDB" id="A0A8C4TJM2"/>